<dbReference type="AlphaFoldDB" id="A0A6N9TJK2"/>
<name>A0A6N9TJK2_DISTH</name>
<gene>
    <name evidence="2" type="ORF">G3N55_00140</name>
</gene>
<accession>A0A6N9TJK2</accession>
<sequence>MRRRQIAQRLEEAGLAPGMTTRAAGMRMAPESWDPEARSVRAVAATEQPATVWDWERMDFVDEVLRVDGLILPPSGQVPLLDAHSRGSVADVLGSAADFRRTTADGQPAVECRLDLSSAAADAATKISEGHLTDVSVGYAVREAVYIPAGQRQVVGGREYEGPLKVSTRWELRELSLVPIGADRLAKVRAAIKEDDDMNEHLRAFLEARGLAADATEEQALDYMRRLAEENDEARAEIERLKAQQADPEAVRAEERRRIREITEAVSVAGLPDELARELIDAGTDLNQARARIIDELKRRGPAIGAGAGRVEPGLDERDKFRAAARDGLLLRAGGQVDRPAPGAREFRGVTLLDLAREALVRAGVQVRGLNRLQLATRALNPASGSDFPALMADVANKRLVQAYTEWPATWRPFVAVTDASDFKELHSIRLSGSPDLLDVGENGEYQTASFADATEKYRVVTKGRIVRLTRQMLINDDLWAFARIPQLFGTAARRMEAAAVYSLITGNPVMSDGNALFSTAHKNLASTGAAISSASLSAARAAMRKQVGLNKERLDIQPAFLLVPVEKETDAEVLLRSAALPEDAKSAGVYNPWAGRLTPIADPALDDVSTKAWYLIARPDQVPTIEVAYLMGEQQPYVDEEPDFDSDALKIKVRHDFGAGLVDWVGIYKNPGA</sequence>
<organism evidence="2 3">
    <name type="scientific">Dissulfurirhabdus thermomarina</name>
    <dbReference type="NCBI Taxonomy" id="1765737"/>
    <lineage>
        <taxon>Bacteria</taxon>
        <taxon>Deltaproteobacteria</taxon>
        <taxon>Dissulfurirhabdaceae</taxon>
        <taxon>Dissulfurirhabdus</taxon>
    </lineage>
</organism>
<evidence type="ECO:0008006" key="4">
    <source>
        <dbReference type="Google" id="ProtNLM"/>
    </source>
</evidence>
<dbReference type="NCBIfam" id="NF045541">
    <property type="entry name" value="scaf_prot_MCP2"/>
    <property type="match status" value="1"/>
</dbReference>
<protein>
    <recommendedName>
        <fullName evidence="4">Bacteriophage Mu GpT domain-containing protein</fullName>
    </recommendedName>
</protein>
<feature type="coiled-coil region" evidence="1">
    <location>
        <begin position="213"/>
        <end position="247"/>
    </location>
</feature>
<dbReference type="Proteomes" id="UP000469346">
    <property type="component" value="Unassembled WGS sequence"/>
</dbReference>
<evidence type="ECO:0000256" key="1">
    <source>
        <dbReference type="SAM" id="Coils"/>
    </source>
</evidence>
<evidence type="ECO:0000313" key="2">
    <source>
        <dbReference type="EMBL" id="NDY41259.1"/>
    </source>
</evidence>
<reference evidence="2 3" key="1">
    <citation type="submission" date="2020-02" db="EMBL/GenBank/DDBJ databases">
        <title>Comparative genomics of sulfur disproportionating microorganisms.</title>
        <authorList>
            <person name="Ward L.M."/>
            <person name="Bertran E."/>
            <person name="Johnston D.T."/>
        </authorList>
    </citation>
    <scope>NUCLEOTIDE SEQUENCE [LARGE SCALE GENOMIC DNA]</scope>
    <source>
        <strain evidence="2 3">DSM 100025</strain>
    </source>
</reference>
<proteinExistence type="predicted"/>
<keyword evidence="1" id="KW-0175">Coiled coil</keyword>
<keyword evidence="3" id="KW-1185">Reference proteome</keyword>
<dbReference type="EMBL" id="JAAGRR010000001">
    <property type="protein sequence ID" value="NDY41259.1"/>
    <property type="molecule type" value="Genomic_DNA"/>
</dbReference>
<dbReference type="RefSeq" id="WP_163297371.1">
    <property type="nucleotide sequence ID" value="NZ_JAAGRR010000001.1"/>
</dbReference>
<dbReference type="Pfam" id="PF25209">
    <property type="entry name" value="Phage_capsid_4"/>
    <property type="match status" value="1"/>
</dbReference>
<comment type="caution">
    <text evidence="2">The sequence shown here is derived from an EMBL/GenBank/DDBJ whole genome shotgun (WGS) entry which is preliminary data.</text>
</comment>
<evidence type="ECO:0000313" key="3">
    <source>
        <dbReference type="Proteomes" id="UP000469346"/>
    </source>
</evidence>